<reference evidence="2 3" key="1">
    <citation type="submission" date="2011-05" db="EMBL/GenBank/DDBJ databases">
        <title>Whole genome sequence of Microlunatus phosphovorus NM-1.</title>
        <authorList>
            <person name="Hosoyama A."/>
            <person name="Sasaki K."/>
            <person name="Harada T."/>
            <person name="Igarashi R."/>
            <person name="Kawakoshi A."/>
            <person name="Sasagawa M."/>
            <person name="Fukada J."/>
            <person name="Nakamura S."/>
            <person name="Katano Y."/>
            <person name="Hanada S."/>
            <person name="Kamagata Y."/>
            <person name="Nakamura N."/>
            <person name="Yamazaki S."/>
            <person name="Fujita N."/>
        </authorList>
    </citation>
    <scope>NUCLEOTIDE SEQUENCE [LARGE SCALE GENOMIC DNA]</scope>
    <source>
        <strain evidence="3">ATCC 700054 / DSM 10555 / JCM 9379 / NBRC 101784 / NCIMB 13414 / VKM Ac-1990 / NM-1</strain>
    </source>
</reference>
<name>F5XSI4_MICPN</name>
<dbReference type="GO" id="GO:0030975">
    <property type="term" value="F:thiamine binding"/>
    <property type="evidence" value="ECO:0007669"/>
    <property type="project" value="TreeGrafter"/>
</dbReference>
<dbReference type="Pfam" id="PF13343">
    <property type="entry name" value="SBP_bac_6"/>
    <property type="match status" value="1"/>
</dbReference>
<dbReference type="KEGG" id="mph:MLP_18510"/>
<dbReference type="STRING" id="1032480.MLP_18510"/>
<evidence type="ECO:0000313" key="3">
    <source>
        <dbReference type="Proteomes" id="UP000007947"/>
    </source>
</evidence>
<dbReference type="GO" id="GO:0015888">
    <property type="term" value="P:thiamine transport"/>
    <property type="evidence" value="ECO:0007669"/>
    <property type="project" value="TreeGrafter"/>
</dbReference>
<dbReference type="eggNOG" id="COG1840">
    <property type="taxonomic scope" value="Bacteria"/>
</dbReference>
<gene>
    <name evidence="2" type="ordered locus">MLP_18510</name>
</gene>
<sequence length="385" mass="40516">MTSWTTASTSRRSFLKISVTAGGALLLGGGLSACGGGGGETESGSDVKIGASLDEIASLAKQEGHVQLIAYPETWANYKGHFKEFTAKYGVKIEVANPDGSSAQELQAVKTLKGQKTQPDVLDIGYSFTKPAIQGGLLEKYKPSNFDTVPDALKDPEGWWVGAYYGVLTIGVNPKAVDNIPQTFADLLKPEYKGKVMMPGDPRQGASSNATVVAAALSRGGGPGNIGAGIDYFAELKKSGNLVTATSVASALTTGEAAIAFDWNYNFVGIAGELAKSKVKLEQVVPSDGVFGVYYAQPLTVASPQPNAGRLWIDWLTSDEGSEQYALGGAVPARIAEVKDKLSKEALDTLPDPAVLEKVVFPTIEQGEADAKLLVEQWGPKVLNQ</sequence>
<keyword evidence="1" id="KW-0732">Signal</keyword>
<dbReference type="HOGENOM" id="CLU_026974_3_0_11"/>
<dbReference type="EMBL" id="AP012204">
    <property type="protein sequence ID" value="BAK34865.1"/>
    <property type="molecule type" value="Genomic_DNA"/>
</dbReference>
<keyword evidence="3" id="KW-1185">Reference proteome</keyword>
<dbReference type="PROSITE" id="PS51318">
    <property type="entry name" value="TAT"/>
    <property type="match status" value="1"/>
</dbReference>
<dbReference type="PANTHER" id="PTHR30006">
    <property type="entry name" value="THIAMINE-BINDING PERIPLASMIC PROTEIN-RELATED"/>
    <property type="match status" value="1"/>
</dbReference>
<dbReference type="PANTHER" id="PTHR30006:SF2">
    <property type="entry name" value="ABC TRANSPORTER SUBSTRATE-BINDING PROTEIN"/>
    <property type="match status" value="1"/>
</dbReference>
<evidence type="ECO:0000313" key="2">
    <source>
        <dbReference type="EMBL" id="BAK34865.1"/>
    </source>
</evidence>
<protein>
    <submittedName>
        <fullName evidence="2">Putative ABC transporter substrate-binding protein</fullName>
    </submittedName>
</protein>
<dbReference type="OrthoDB" id="366726at2"/>
<dbReference type="GO" id="GO:0030976">
    <property type="term" value="F:thiamine pyrophosphate binding"/>
    <property type="evidence" value="ECO:0007669"/>
    <property type="project" value="TreeGrafter"/>
</dbReference>
<evidence type="ECO:0000256" key="1">
    <source>
        <dbReference type="ARBA" id="ARBA00022729"/>
    </source>
</evidence>
<proteinExistence type="predicted"/>
<dbReference type="SUPFAM" id="SSF53850">
    <property type="entry name" value="Periplasmic binding protein-like II"/>
    <property type="match status" value="1"/>
</dbReference>
<organism evidence="2 3">
    <name type="scientific">Microlunatus phosphovorus (strain ATCC 700054 / DSM 10555 / JCM 9379 / NBRC 101784 / NCIMB 13414 / VKM Ac-1990 / NM-1)</name>
    <dbReference type="NCBI Taxonomy" id="1032480"/>
    <lineage>
        <taxon>Bacteria</taxon>
        <taxon>Bacillati</taxon>
        <taxon>Actinomycetota</taxon>
        <taxon>Actinomycetes</taxon>
        <taxon>Propionibacteriales</taxon>
        <taxon>Propionibacteriaceae</taxon>
        <taxon>Microlunatus</taxon>
    </lineage>
</organism>
<dbReference type="InterPro" id="IPR006311">
    <property type="entry name" value="TAT_signal"/>
</dbReference>
<dbReference type="Proteomes" id="UP000007947">
    <property type="component" value="Chromosome"/>
</dbReference>
<dbReference type="GO" id="GO:0030288">
    <property type="term" value="C:outer membrane-bounded periplasmic space"/>
    <property type="evidence" value="ECO:0007669"/>
    <property type="project" value="TreeGrafter"/>
</dbReference>
<dbReference type="RefSeq" id="WP_013862745.1">
    <property type="nucleotide sequence ID" value="NC_015635.1"/>
</dbReference>
<dbReference type="Gene3D" id="3.40.190.10">
    <property type="entry name" value="Periplasmic binding protein-like II"/>
    <property type="match status" value="2"/>
</dbReference>
<dbReference type="AlphaFoldDB" id="F5XSI4"/>
<accession>F5XSI4</accession>